<protein>
    <recommendedName>
        <fullName evidence="3">Tail fiber assembly protein</fullName>
    </recommendedName>
</protein>
<evidence type="ECO:0008006" key="3">
    <source>
        <dbReference type="Google" id="ProtNLM"/>
    </source>
</evidence>
<dbReference type="Proteomes" id="UP000287401">
    <property type="component" value="Unassembled WGS sequence"/>
</dbReference>
<dbReference type="RefSeq" id="WP_126000274.1">
    <property type="nucleotide sequence ID" value="NZ_QRAL01000069.1"/>
</dbReference>
<dbReference type="AlphaFoldDB" id="A0A430BB89"/>
<evidence type="ECO:0000313" key="2">
    <source>
        <dbReference type="Proteomes" id="UP000287401"/>
    </source>
</evidence>
<evidence type="ECO:0000313" key="1">
    <source>
        <dbReference type="EMBL" id="RSU45815.1"/>
    </source>
</evidence>
<gene>
    <name evidence="1" type="ORF">DAH51_27000</name>
</gene>
<dbReference type="EMBL" id="QRAL01000069">
    <property type="protein sequence ID" value="RSU45815.1"/>
    <property type="molecule type" value="Genomic_DNA"/>
</dbReference>
<proteinExistence type="predicted"/>
<comment type="caution">
    <text evidence="1">The sequence shown here is derived from an EMBL/GenBank/DDBJ whole genome shotgun (WGS) entry which is preliminary data.</text>
</comment>
<organism evidence="1 2">
    <name type="scientific">Sphingobium yanoikuyae</name>
    <name type="common">Sphingomonas yanoikuyae</name>
    <dbReference type="NCBI Taxonomy" id="13690"/>
    <lineage>
        <taxon>Bacteria</taxon>
        <taxon>Pseudomonadati</taxon>
        <taxon>Pseudomonadota</taxon>
        <taxon>Alphaproteobacteria</taxon>
        <taxon>Sphingomonadales</taxon>
        <taxon>Sphingomonadaceae</taxon>
        <taxon>Sphingobium</taxon>
    </lineage>
</organism>
<sequence length="156" mass="16475">MDIFFSPGACAFFTPALHGDAVPADAVAITADAHRALIDGQSQGRAIIADDDGHPCLAPVVQPTLAQLRAQAIARTKREAARRIEAVAPLWRQMNDIRDRDAGTATYAEAQAAAIRFAVIDAIRAASNAIEADIATATAKTLKAIDLAAHPLWPVE</sequence>
<accession>A0A430BB89</accession>
<name>A0A430BB89_SPHYA</name>
<reference evidence="1 2" key="1">
    <citation type="submission" date="2018-07" db="EMBL/GenBank/DDBJ databases">
        <title>Genomic and Epidemiologic Investigation of an Indolent Hospital Outbreak.</title>
        <authorList>
            <person name="Johnson R.C."/>
            <person name="Deming C."/>
            <person name="Conlan S."/>
            <person name="Zellmer C.J."/>
            <person name="Michelin A.V."/>
            <person name="Lee-Lin S."/>
            <person name="Thomas P.J."/>
            <person name="Park M."/>
            <person name="Weingarten R.A."/>
            <person name="Less J."/>
            <person name="Dekker J.P."/>
            <person name="Frank K.M."/>
            <person name="Musser K.A."/>
            <person name="Mcquiston J.R."/>
            <person name="Henderson D.K."/>
            <person name="Lau A.F."/>
            <person name="Palmore T.N."/>
            <person name="Segre J.A."/>
        </authorList>
    </citation>
    <scope>NUCLEOTIDE SEQUENCE [LARGE SCALE GENOMIC DNA]</scope>
    <source>
        <strain evidence="1 2">SK-NIH.Env6_1116</strain>
    </source>
</reference>